<organism evidence="2 3">
    <name type="scientific">Cylindrospermum stagnale PCC 7417</name>
    <dbReference type="NCBI Taxonomy" id="56107"/>
    <lineage>
        <taxon>Bacteria</taxon>
        <taxon>Bacillati</taxon>
        <taxon>Cyanobacteriota</taxon>
        <taxon>Cyanophyceae</taxon>
        <taxon>Nostocales</taxon>
        <taxon>Nostocaceae</taxon>
        <taxon>Cylindrospermum</taxon>
    </lineage>
</organism>
<proteinExistence type="predicted"/>
<reference evidence="2 3" key="1">
    <citation type="submission" date="2012-06" db="EMBL/GenBank/DDBJ databases">
        <title>Finished chromosome of genome of Cylindrospermum stagnale PCC 7417.</title>
        <authorList>
            <consortium name="US DOE Joint Genome Institute"/>
            <person name="Gugger M."/>
            <person name="Coursin T."/>
            <person name="Rippka R."/>
            <person name="Tandeau De Marsac N."/>
            <person name="Huntemann M."/>
            <person name="Wei C.-L."/>
            <person name="Han J."/>
            <person name="Detter J.C."/>
            <person name="Han C."/>
            <person name="Tapia R."/>
            <person name="Chen A."/>
            <person name="Kyrpides N."/>
            <person name="Mavromatis K."/>
            <person name="Markowitz V."/>
            <person name="Szeto E."/>
            <person name="Ivanova N."/>
            <person name="Pagani I."/>
            <person name="Pati A."/>
            <person name="Goodwin L."/>
            <person name="Nordberg H.P."/>
            <person name="Cantor M.N."/>
            <person name="Hua S.X."/>
            <person name="Woyke T."/>
            <person name="Kerfeld C.A."/>
        </authorList>
    </citation>
    <scope>NUCLEOTIDE SEQUENCE [LARGE SCALE GENOMIC DNA]</scope>
    <source>
        <strain evidence="2 3">PCC 7417</strain>
    </source>
</reference>
<sequence>MKTLAKITLSFGLLSTLLTTTAASTLAVTPKPQLPKTPPNEQLKVQRQSGNCPKTFGIWNTFRYYEGGGEHTVIADTLAIALPAKLVSSSKKFAEYRATLKKAYATCVGSASSEENTYRVRFQKGNVYFRVQLPKDTPSNPSEISASTILASRPYVRWAIAD</sequence>
<feature type="chain" id="PRO_5003937647" evidence="1">
    <location>
        <begin position="23"/>
        <end position="162"/>
    </location>
</feature>
<accession>K9X610</accession>
<feature type="signal peptide" evidence="1">
    <location>
        <begin position="1"/>
        <end position="22"/>
    </location>
</feature>
<keyword evidence="1" id="KW-0732">Signal</keyword>
<protein>
    <submittedName>
        <fullName evidence="2">Uncharacterized protein</fullName>
    </submittedName>
</protein>
<name>K9X610_9NOST</name>
<dbReference type="Proteomes" id="UP000010475">
    <property type="component" value="Chromosome"/>
</dbReference>
<evidence type="ECO:0000313" key="2">
    <source>
        <dbReference type="EMBL" id="AFZ27529.1"/>
    </source>
</evidence>
<evidence type="ECO:0000256" key="1">
    <source>
        <dbReference type="SAM" id="SignalP"/>
    </source>
</evidence>
<dbReference type="RefSeq" id="WP_015210764.1">
    <property type="nucleotide sequence ID" value="NC_019757.1"/>
</dbReference>
<gene>
    <name evidence="2" type="ORF">Cylst_5518</name>
</gene>
<keyword evidence="3" id="KW-1185">Reference proteome</keyword>
<dbReference type="EMBL" id="CP003642">
    <property type="protein sequence ID" value="AFZ27529.1"/>
    <property type="molecule type" value="Genomic_DNA"/>
</dbReference>
<dbReference type="KEGG" id="csg:Cylst_5518"/>
<dbReference type="eggNOG" id="ENOG50331D9">
    <property type="taxonomic scope" value="Bacteria"/>
</dbReference>
<evidence type="ECO:0000313" key="3">
    <source>
        <dbReference type="Proteomes" id="UP000010475"/>
    </source>
</evidence>
<dbReference type="HOGENOM" id="CLU_137432_0_0_3"/>
<dbReference type="AlphaFoldDB" id="K9X610"/>
<dbReference type="STRING" id="56107.Cylst_5518"/>